<name>A0ABW6K9V8_9BACI</name>
<dbReference type="PROSITE" id="PS51257">
    <property type="entry name" value="PROKAR_LIPOPROTEIN"/>
    <property type="match status" value="1"/>
</dbReference>
<evidence type="ECO:0008006" key="4">
    <source>
        <dbReference type="Google" id="ProtNLM"/>
    </source>
</evidence>
<sequence>MIERRKRMKTRMLGTAAGLFAASLLLGGCEDALRYGEQINSQNVLDASRQNDAIVADIVKNGNAIQALLFTSDANTFNRTKLDGLLTSEMDRTQEAILKLENYRQPDSLQDETLQTFNALVNYKSALMFLREKFKSGESYAEEEKQYIAALAELTAAHYSKP</sequence>
<feature type="chain" id="PRO_5047384646" description="Lipoprotein" evidence="1">
    <location>
        <begin position="28"/>
        <end position="162"/>
    </location>
</feature>
<feature type="signal peptide" evidence="1">
    <location>
        <begin position="1"/>
        <end position="27"/>
    </location>
</feature>
<accession>A0ABW6K9V8</accession>
<evidence type="ECO:0000256" key="1">
    <source>
        <dbReference type="SAM" id="SignalP"/>
    </source>
</evidence>
<gene>
    <name evidence="2" type="ORF">ACFYKX_10145</name>
</gene>
<evidence type="ECO:0000313" key="3">
    <source>
        <dbReference type="Proteomes" id="UP001601059"/>
    </source>
</evidence>
<comment type="caution">
    <text evidence="2">The sequence shown here is derived from an EMBL/GenBank/DDBJ whole genome shotgun (WGS) entry which is preliminary data.</text>
</comment>
<keyword evidence="1" id="KW-0732">Signal</keyword>
<dbReference type="EMBL" id="JBIACK010000004">
    <property type="protein sequence ID" value="MFE8700977.1"/>
    <property type="molecule type" value="Genomic_DNA"/>
</dbReference>
<protein>
    <recommendedName>
        <fullName evidence="4">Lipoprotein</fullName>
    </recommendedName>
</protein>
<keyword evidence="3" id="KW-1185">Reference proteome</keyword>
<dbReference type="RefSeq" id="WP_389360688.1">
    <property type="nucleotide sequence ID" value="NZ_JBIACK010000004.1"/>
</dbReference>
<organism evidence="2 3">
    <name type="scientific">Cytobacillus spartinae</name>
    <dbReference type="NCBI Taxonomy" id="3299023"/>
    <lineage>
        <taxon>Bacteria</taxon>
        <taxon>Bacillati</taxon>
        <taxon>Bacillota</taxon>
        <taxon>Bacilli</taxon>
        <taxon>Bacillales</taxon>
        <taxon>Bacillaceae</taxon>
        <taxon>Cytobacillus</taxon>
    </lineage>
</organism>
<evidence type="ECO:0000313" key="2">
    <source>
        <dbReference type="EMBL" id="MFE8700977.1"/>
    </source>
</evidence>
<reference evidence="2 3" key="1">
    <citation type="submission" date="2024-08" db="EMBL/GenBank/DDBJ databases">
        <title>Two novel Cytobacillus novel species.</title>
        <authorList>
            <person name="Liu G."/>
        </authorList>
    </citation>
    <scope>NUCLEOTIDE SEQUENCE [LARGE SCALE GENOMIC DNA]</scope>
    <source>
        <strain evidence="2 3">FJAT-54145</strain>
    </source>
</reference>
<proteinExistence type="predicted"/>
<dbReference type="Proteomes" id="UP001601059">
    <property type="component" value="Unassembled WGS sequence"/>
</dbReference>